<protein>
    <submittedName>
        <fullName evidence="1">Uncharacterized protein</fullName>
    </submittedName>
</protein>
<name>A0A9P3GJ77_9APHY</name>
<dbReference type="Proteomes" id="UP000703269">
    <property type="component" value="Unassembled WGS sequence"/>
</dbReference>
<proteinExistence type="predicted"/>
<comment type="caution">
    <text evidence="1">The sequence shown here is derived from an EMBL/GenBank/DDBJ whole genome shotgun (WGS) entry which is preliminary data.</text>
</comment>
<organism evidence="1 2">
    <name type="scientific">Phanerochaete sordida</name>
    <dbReference type="NCBI Taxonomy" id="48140"/>
    <lineage>
        <taxon>Eukaryota</taxon>
        <taxon>Fungi</taxon>
        <taxon>Dikarya</taxon>
        <taxon>Basidiomycota</taxon>
        <taxon>Agaricomycotina</taxon>
        <taxon>Agaricomycetes</taxon>
        <taxon>Polyporales</taxon>
        <taxon>Phanerochaetaceae</taxon>
        <taxon>Phanerochaete</taxon>
    </lineage>
</organism>
<reference evidence="1 2" key="1">
    <citation type="submission" date="2021-08" db="EMBL/GenBank/DDBJ databases">
        <title>Draft Genome Sequence of Phanerochaete sordida strain YK-624.</title>
        <authorList>
            <person name="Mori T."/>
            <person name="Dohra H."/>
            <person name="Suzuki T."/>
            <person name="Kawagishi H."/>
            <person name="Hirai H."/>
        </authorList>
    </citation>
    <scope>NUCLEOTIDE SEQUENCE [LARGE SCALE GENOMIC DNA]</scope>
    <source>
        <strain evidence="1 2">YK-624</strain>
    </source>
</reference>
<accession>A0A9P3GJ77</accession>
<keyword evidence="2" id="KW-1185">Reference proteome</keyword>
<sequence length="68" mass="7775">MHHPLLRRLHPLRHPRPCLPGEACLKALKLQALFMLLLHYSDTNGARAHLHAALQARARSLHRLSYGQ</sequence>
<dbReference type="AlphaFoldDB" id="A0A9P3GJ77"/>
<dbReference type="EMBL" id="BPQB01000056">
    <property type="protein sequence ID" value="GJE96125.1"/>
    <property type="molecule type" value="Genomic_DNA"/>
</dbReference>
<evidence type="ECO:0000313" key="1">
    <source>
        <dbReference type="EMBL" id="GJE96125.1"/>
    </source>
</evidence>
<gene>
    <name evidence="1" type="ORF">PsYK624_123180</name>
</gene>
<evidence type="ECO:0000313" key="2">
    <source>
        <dbReference type="Proteomes" id="UP000703269"/>
    </source>
</evidence>